<reference evidence="1 2" key="1">
    <citation type="journal article" date="2020" name="Nature">
        <title>Six reference-quality genomes reveal evolution of bat adaptations.</title>
        <authorList>
            <person name="Jebb D."/>
            <person name="Huang Z."/>
            <person name="Pippel M."/>
            <person name="Hughes G.M."/>
            <person name="Lavrichenko K."/>
            <person name="Devanna P."/>
            <person name="Winkler S."/>
            <person name="Jermiin L.S."/>
            <person name="Skirmuntt E.C."/>
            <person name="Katzourakis A."/>
            <person name="Burkitt-Gray L."/>
            <person name="Ray D.A."/>
            <person name="Sullivan K.A.M."/>
            <person name="Roscito J.G."/>
            <person name="Kirilenko B.M."/>
            <person name="Davalos L.M."/>
            <person name="Corthals A.P."/>
            <person name="Power M.L."/>
            <person name="Jones G."/>
            <person name="Ransome R.D."/>
            <person name="Dechmann D.K.N."/>
            <person name="Locatelli A.G."/>
            <person name="Puechmaille S.J."/>
            <person name="Fedrigo O."/>
            <person name="Jarvis E.D."/>
            <person name="Hiller M."/>
            <person name="Vernes S.C."/>
            <person name="Myers E.W."/>
            <person name="Teeling E.C."/>
        </authorList>
    </citation>
    <scope>NUCLEOTIDE SEQUENCE [LARGE SCALE GENOMIC DNA]</scope>
    <source>
        <strain evidence="1">Bat1K_MPI-CBG_1</strain>
    </source>
</reference>
<evidence type="ECO:0000313" key="1">
    <source>
        <dbReference type="EMBL" id="KAF6119654.1"/>
    </source>
</evidence>
<dbReference type="Proteomes" id="UP000664940">
    <property type="component" value="Unassembled WGS sequence"/>
</dbReference>
<sequence>MLGCGPTGPSILQTSPRVHALSAMCVAWILLQSLACHNRLVSTYSSHSSFPNLHFSKLLPFTTISPCSSNTYNGSGFLIELIRFYGVCFPPYSVCLLAAHHSQLLNRYALLSSYAEEGIEQQRRGVCLDLHFSNLH</sequence>
<dbReference type="EMBL" id="JABVXQ010000003">
    <property type="protein sequence ID" value="KAF6119654.1"/>
    <property type="molecule type" value="Genomic_DNA"/>
</dbReference>
<comment type="caution">
    <text evidence="1">The sequence shown here is derived from an EMBL/GenBank/DDBJ whole genome shotgun (WGS) entry which is preliminary data.</text>
</comment>
<name>A0A834AZC4_9CHIR</name>
<gene>
    <name evidence="1" type="ORF">HJG60_010111</name>
</gene>
<accession>A0A834AZC4</accession>
<proteinExistence type="predicted"/>
<dbReference type="AlphaFoldDB" id="A0A834AZC4"/>
<organism evidence="1 2">
    <name type="scientific">Phyllostomus discolor</name>
    <name type="common">pale spear-nosed bat</name>
    <dbReference type="NCBI Taxonomy" id="89673"/>
    <lineage>
        <taxon>Eukaryota</taxon>
        <taxon>Metazoa</taxon>
        <taxon>Chordata</taxon>
        <taxon>Craniata</taxon>
        <taxon>Vertebrata</taxon>
        <taxon>Euteleostomi</taxon>
        <taxon>Mammalia</taxon>
        <taxon>Eutheria</taxon>
        <taxon>Laurasiatheria</taxon>
        <taxon>Chiroptera</taxon>
        <taxon>Yangochiroptera</taxon>
        <taxon>Phyllostomidae</taxon>
        <taxon>Phyllostominae</taxon>
        <taxon>Phyllostomus</taxon>
    </lineage>
</organism>
<protein>
    <submittedName>
        <fullName evidence="1">Uncharacterized protein</fullName>
    </submittedName>
</protein>
<evidence type="ECO:0000313" key="2">
    <source>
        <dbReference type="Proteomes" id="UP000664940"/>
    </source>
</evidence>